<evidence type="ECO:0000256" key="1">
    <source>
        <dbReference type="SAM" id="Phobius"/>
    </source>
</evidence>
<accession>A0AAU7RWK8</accession>
<dbReference type="AlphaFoldDB" id="A0AAU7RWK8"/>
<sequence length="101" mass="11210">MMEDLLKLLIFFVVVGGLIYLLGSMDAMKAKAAIARWPLEPCFRCGRDKVHLQRKTKDDWYVRCYSCGAQTEPVIFASAAISAWNKINAALKSAGNDGQPD</sequence>
<feature type="transmembrane region" description="Helical" evidence="1">
    <location>
        <begin position="6"/>
        <end position="23"/>
    </location>
</feature>
<keyword evidence="1" id="KW-0812">Transmembrane</keyword>
<proteinExistence type="predicted"/>
<keyword evidence="1" id="KW-0472">Membrane</keyword>
<gene>
    <name evidence="2" type="ORF">ABM479_08910</name>
</gene>
<organism evidence="2">
    <name type="scientific">Rhizobium sp. ZPR3</name>
    <dbReference type="NCBI Taxonomy" id="3158967"/>
    <lineage>
        <taxon>Bacteria</taxon>
        <taxon>Pseudomonadati</taxon>
        <taxon>Pseudomonadota</taxon>
        <taxon>Alphaproteobacteria</taxon>
        <taxon>Hyphomicrobiales</taxon>
        <taxon>Rhizobiaceae</taxon>
        <taxon>Rhizobium/Agrobacterium group</taxon>
        <taxon>Rhizobium</taxon>
    </lineage>
</organism>
<evidence type="ECO:0008006" key="3">
    <source>
        <dbReference type="Google" id="ProtNLM"/>
    </source>
</evidence>
<name>A0AAU7RWK8_9HYPH</name>
<reference evidence="2" key="1">
    <citation type="submission" date="2024-06" db="EMBL/GenBank/DDBJ databases">
        <authorList>
            <person name="Li T."/>
            <person name="Gao R."/>
        </authorList>
    </citation>
    <scope>NUCLEOTIDE SEQUENCE</scope>
    <source>
        <strain evidence="2">ZPR3</strain>
    </source>
</reference>
<keyword evidence="1" id="KW-1133">Transmembrane helix</keyword>
<dbReference type="EMBL" id="CP157960">
    <property type="protein sequence ID" value="XBT94557.1"/>
    <property type="molecule type" value="Genomic_DNA"/>
</dbReference>
<protein>
    <recommendedName>
        <fullName evidence="3">Restriction alleviation protein, Lar family</fullName>
    </recommendedName>
</protein>
<evidence type="ECO:0000313" key="2">
    <source>
        <dbReference type="EMBL" id="XBT94557.1"/>
    </source>
</evidence>
<dbReference type="RefSeq" id="WP_349958588.1">
    <property type="nucleotide sequence ID" value="NZ_CP157960.1"/>
</dbReference>